<dbReference type="InterPro" id="IPR043128">
    <property type="entry name" value="Rev_trsase/Diguanyl_cyclase"/>
</dbReference>
<dbReference type="GO" id="GO:0009432">
    <property type="term" value="P:SOS response"/>
    <property type="evidence" value="ECO:0007669"/>
    <property type="project" value="UniProtKB-KW"/>
</dbReference>
<dbReference type="GO" id="GO:0006281">
    <property type="term" value="P:DNA repair"/>
    <property type="evidence" value="ECO:0007669"/>
    <property type="project" value="UniProtKB-KW"/>
</dbReference>
<dbReference type="GO" id="GO:0005829">
    <property type="term" value="C:cytosol"/>
    <property type="evidence" value="ECO:0007669"/>
    <property type="project" value="TreeGrafter"/>
</dbReference>
<evidence type="ECO:0000313" key="8">
    <source>
        <dbReference type="Proteomes" id="UP000286801"/>
    </source>
</evidence>
<dbReference type="CDD" id="cd01700">
    <property type="entry name" value="PolY_Pol_V_umuC"/>
    <property type="match status" value="1"/>
</dbReference>
<evidence type="ECO:0000256" key="3">
    <source>
        <dbReference type="ARBA" id="ARBA00023199"/>
    </source>
</evidence>
<dbReference type="Pfam" id="PF11799">
    <property type="entry name" value="IMS_C"/>
    <property type="match status" value="1"/>
</dbReference>
<dbReference type="GO" id="GO:0003684">
    <property type="term" value="F:damaged DNA binding"/>
    <property type="evidence" value="ECO:0007669"/>
    <property type="project" value="InterPro"/>
</dbReference>
<dbReference type="EMBL" id="QNZL01000254">
    <property type="protein sequence ID" value="RTZ77580.1"/>
    <property type="molecule type" value="Genomic_DNA"/>
</dbReference>
<reference evidence="7 8" key="1">
    <citation type="submission" date="2018-06" db="EMBL/GenBank/DDBJ databases">
        <title>Combined omics and stable isotope probing to characterize newly discovered Mariana Back-Arc vent microbial communities.</title>
        <authorList>
            <person name="Trembath-Reichert E."/>
            <person name="Huber J.A."/>
        </authorList>
    </citation>
    <scope>NUCLEOTIDE SEQUENCE [LARGE SCALE GENOMIC DNA]</scope>
    <source>
        <strain evidence="7">MAG 63_1</strain>
    </source>
</reference>
<dbReference type="InterPro" id="IPR025188">
    <property type="entry name" value="DUF4113"/>
</dbReference>
<dbReference type="PROSITE" id="PS50173">
    <property type="entry name" value="UMUC"/>
    <property type="match status" value="1"/>
</dbReference>
<evidence type="ECO:0000259" key="6">
    <source>
        <dbReference type="PROSITE" id="PS50173"/>
    </source>
</evidence>
<dbReference type="PANTHER" id="PTHR11076">
    <property type="entry name" value="DNA REPAIR POLYMERASE UMUC / TRANSFERASE FAMILY MEMBER"/>
    <property type="match status" value="1"/>
</dbReference>
<evidence type="ECO:0000256" key="1">
    <source>
        <dbReference type="ARBA" id="ARBA00010945"/>
    </source>
</evidence>
<proteinExistence type="inferred from homology"/>
<comment type="similarity">
    <text evidence="1">Belongs to the DNA polymerase type-Y family.</text>
</comment>
<dbReference type="Pfam" id="PF00817">
    <property type="entry name" value="IMS"/>
    <property type="match status" value="1"/>
</dbReference>
<dbReference type="GO" id="GO:0042276">
    <property type="term" value="P:error-prone translesion synthesis"/>
    <property type="evidence" value="ECO:0007669"/>
    <property type="project" value="TreeGrafter"/>
</dbReference>
<keyword evidence="3" id="KW-0741">SOS mutagenesis</keyword>
<comment type="caution">
    <text evidence="7">The sequence shown here is derived from an EMBL/GenBank/DDBJ whole genome shotgun (WGS) entry which is preliminary data.</text>
</comment>
<dbReference type="Gene3D" id="3.40.1170.60">
    <property type="match status" value="1"/>
</dbReference>
<accession>A0A432G290</accession>
<dbReference type="SUPFAM" id="SSF56672">
    <property type="entry name" value="DNA/RNA polymerases"/>
    <property type="match status" value="1"/>
</dbReference>
<evidence type="ECO:0000256" key="2">
    <source>
        <dbReference type="ARBA" id="ARBA00022763"/>
    </source>
</evidence>
<protein>
    <recommendedName>
        <fullName evidence="6">UmuC domain-containing protein</fullName>
    </recommendedName>
</protein>
<dbReference type="GO" id="GO:0003887">
    <property type="term" value="F:DNA-directed DNA polymerase activity"/>
    <property type="evidence" value="ECO:0007669"/>
    <property type="project" value="TreeGrafter"/>
</dbReference>
<feature type="domain" description="UmuC" evidence="6">
    <location>
        <begin position="2"/>
        <end position="186"/>
    </location>
</feature>
<dbReference type="PANTHER" id="PTHR11076:SF34">
    <property type="entry name" value="PROTEIN UMUC"/>
    <property type="match status" value="1"/>
</dbReference>
<dbReference type="InterPro" id="IPR043502">
    <property type="entry name" value="DNA/RNA_pol_sf"/>
</dbReference>
<dbReference type="Gene3D" id="3.30.70.270">
    <property type="match status" value="1"/>
</dbReference>
<gene>
    <name evidence="7" type="ORF">DSY97_09550</name>
</gene>
<keyword evidence="5" id="KW-0742">SOS response</keyword>
<dbReference type="Gene3D" id="1.10.150.20">
    <property type="entry name" value="5' to 3' exonuclease, C-terminal subdomain"/>
    <property type="match status" value="1"/>
</dbReference>
<evidence type="ECO:0000313" key="7">
    <source>
        <dbReference type="EMBL" id="RTZ77580.1"/>
    </source>
</evidence>
<evidence type="ECO:0000256" key="4">
    <source>
        <dbReference type="ARBA" id="ARBA00023204"/>
    </source>
</evidence>
<dbReference type="InterPro" id="IPR017961">
    <property type="entry name" value="DNA_pol_Y-fam_little_finger"/>
</dbReference>
<dbReference type="Pfam" id="PF13438">
    <property type="entry name" value="DUF4113"/>
    <property type="match status" value="1"/>
</dbReference>
<dbReference type="AlphaFoldDB" id="A0A432G290"/>
<name>A0A432G290_9DELT</name>
<keyword evidence="4" id="KW-0234">DNA repair</keyword>
<dbReference type="Proteomes" id="UP000286801">
    <property type="component" value="Unassembled WGS sequence"/>
</dbReference>
<sequence length="420" mass="46921">MIALIDCNNFYASCEQVFQPQLAGKPLVVLSNNDGNVIARSSEAKKLGIGMGVLTGSVHEFVRSHELQIRSSNYALYGDMSSRVMETLEELLPNVERYSIDEAFADLSGLSRARMLELCQHVRHRVQRHTGLQVSIGVAQTKTLAKVANRLAKRRPELSGVCIGTETESFGRILEQMETGDVWGIGRKISRKLTGFGIHNAKQLRDADPVWIKKQFSVVLMRTVLELRGESCLKLEEPEESRKSLMCGRSFGKPLKELEDIRPALTHFVQNAVTRLWKYKQATSALTVYLSTNRFRKNIAQRSVSASVELSTTDNLILLNAAAQRALEQAFESGFEYHKVGVLLHDLVSVKNIPASLFETESGIKNSPELMWAVRKINAKFGRYTVASASVSGSSDWRARSKFRSPAFTTCWNELPLVQA</sequence>
<evidence type="ECO:0000256" key="5">
    <source>
        <dbReference type="ARBA" id="ARBA00023236"/>
    </source>
</evidence>
<dbReference type="InterPro" id="IPR001126">
    <property type="entry name" value="UmuC"/>
</dbReference>
<keyword evidence="2" id="KW-0227">DNA damage</keyword>
<organism evidence="7 8">
    <name type="scientific">SAR324 cluster bacterium</name>
    <dbReference type="NCBI Taxonomy" id="2024889"/>
    <lineage>
        <taxon>Bacteria</taxon>
        <taxon>Deltaproteobacteria</taxon>
        <taxon>SAR324 cluster</taxon>
    </lineage>
</organism>
<dbReference type="InterPro" id="IPR050116">
    <property type="entry name" value="DNA_polymerase-Y"/>
</dbReference>